<sequence length="284" mass="32159">MNALPAYSIGLEYVDSVFQIIKDSDFSQYTITGIKGLGVVLFLVNILKKYNEGIADREGYTWGLSPGALVKNFAVILVVVFSTQLLGFFDTILVAIEEDYRDTAPPLLPLQLQEMELETEYTGIAGGIEVAQKALATLYDVLVTPLYGVKMISFMAGLFLWILDLFIYPLFLAERYFLLGLMQAFFPLIISLSVFDKFRSMAYQFFRLYTAVYMLVPAFFLVNIFINTLYTQINANFWNELLGVTMDNALINIIIEAGSIGFIVFLKFKLYKKATSFSLRLFTS</sequence>
<feature type="transmembrane region" description="Helical" evidence="1">
    <location>
        <begin position="177"/>
        <end position="196"/>
    </location>
</feature>
<evidence type="ECO:0000313" key="3">
    <source>
        <dbReference type="Proteomes" id="UP000199438"/>
    </source>
</evidence>
<evidence type="ECO:0008006" key="4">
    <source>
        <dbReference type="Google" id="ProtNLM"/>
    </source>
</evidence>
<name>A0A1I1MSE4_9FLAO</name>
<evidence type="ECO:0000313" key="2">
    <source>
        <dbReference type="EMBL" id="SFC86088.1"/>
    </source>
</evidence>
<keyword evidence="3" id="KW-1185">Reference proteome</keyword>
<organism evidence="2 3">
    <name type="scientific">Zunongwangia mangrovi</name>
    <dbReference type="NCBI Taxonomy" id="1334022"/>
    <lineage>
        <taxon>Bacteria</taxon>
        <taxon>Pseudomonadati</taxon>
        <taxon>Bacteroidota</taxon>
        <taxon>Flavobacteriia</taxon>
        <taxon>Flavobacteriales</taxon>
        <taxon>Flavobacteriaceae</taxon>
        <taxon>Zunongwangia</taxon>
    </lineage>
</organism>
<dbReference type="EMBL" id="FOKV01000010">
    <property type="protein sequence ID" value="SFC86088.1"/>
    <property type="molecule type" value="Genomic_DNA"/>
</dbReference>
<dbReference type="Proteomes" id="UP000199438">
    <property type="component" value="Unassembled WGS sequence"/>
</dbReference>
<feature type="transmembrane region" description="Helical" evidence="1">
    <location>
        <begin position="208"/>
        <end position="230"/>
    </location>
</feature>
<dbReference type="AlphaFoldDB" id="A0A1I1MSE4"/>
<keyword evidence="1" id="KW-1133">Transmembrane helix</keyword>
<proteinExistence type="predicted"/>
<reference evidence="3" key="1">
    <citation type="submission" date="2016-10" db="EMBL/GenBank/DDBJ databases">
        <authorList>
            <person name="Varghese N."/>
            <person name="Submissions S."/>
        </authorList>
    </citation>
    <scope>NUCLEOTIDE SEQUENCE [LARGE SCALE GENOMIC DNA]</scope>
    <source>
        <strain evidence="3">DSM 24499</strain>
    </source>
</reference>
<feature type="transmembrane region" description="Helical" evidence="1">
    <location>
        <begin position="152"/>
        <end position="171"/>
    </location>
</feature>
<evidence type="ECO:0000256" key="1">
    <source>
        <dbReference type="SAM" id="Phobius"/>
    </source>
</evidence>
<gene>
    <name evidence="2" type="ORF">SAMN04487907_11019</name>
</gene>
<dbReference type="RefSeq" id="WP_092544668.1">
    <property type="nucleotide sequence ID" value="NZ_FOKV01000010.1"/>
</dbReference>
<dbReference type="STRING" id="1334022.SAMN04487907_11019"/>
<accession>A0A1I1MSE4</accession>
<dbReference type="OrthoDB" id="1412293at2"/>
<keyword evidence="1" id="KW-0472">Membrane</keyword>
<keyword evidence="1" id="KW-0812">Transmembrane</keyword>
<feature type="transmembrane region" description="Helical" evidence="1">
    <location>
        <begin position="250"/>
        <end position="270"/>
    </location>
</feature>
<protein>
    <recommendedName>
        <fullName evidence="4">TrbL/VirB6 plasmid conjugal transfer protein</fullName>
    </recommendedName>
</protein>